<protein>
    <submittedName>
        <fullName evidence="2">Uncharacterized protein</fullName>
    </submittedName>
</protein>
<accession>A0A8T0E675</accession>
<comment type="caution">
    <text evidence="2">The sequence shown here is derived from an EMBL/GenBank/DDBJ whole genome shotgun (WGS) entry which is preliminary data.</text>
</comment>
<feature type="transmembrane region" description="Helical" evidence="1">
    <location>
        <begin position="12"/>
        <end position="40"/>
    </location>
</feature>
<dbReference type="AlphaFoldDB" id="A0A8T0E675"/>
<feature type="transmembrane region" description="Helical" evidence="1">
    <location>
        <begin position="327"/>
        <end position="345"/>
    </location>
</feature>
<feature type="transmembrane region" description="Helical" evidence="1">
    <location>
        <begin position="97"/>
        <end position="117"/>
    </location>
</feature>
<name>A0A8T0E675_ARGBR</name>
<reference evidence="2" key="1">
    <citation type="journal article" date="2020" name="bioRxiv">
        <title>Chromosome-level reference genome of the European wasp spider Argiope bruennichi: a resource for studies on range expansion and evolutionary adaptation.</title>
        <authorList>
            <person name="Sheffer M.M."/>
            <person name="Hoppe A."/>
            <person name="Krehenwinkel H."/>
            <person name="Uhl G."/>
            <person name="Kuss A.W."/>
            <person name="Jensen L."/>
            <person name="Jensen C."/>
            <person name="Gillespie R.G."/>
            <person name="Hoff K.J."/>
            <person name="Prost S."/>
        </authorList>
    </citation>
    <scope>NUCLEOTIDE SEQUENCE</scope>
</reference>
<dbReference type="EMBL" id="JABXBU010002230">
    <property type="protein sequence ID" value="KAF8766422.1"/>
    <property type="molecule type" value="Genomic_DNA"/>
</dbReference>
<feature type="transmembrane region" description="Helical" evidence="1">
    <location>
        <begin position="214"/>
        <end position="234"/>
    </location>
</feature>
<evidence type="ECO:0000313" key="3">
    <source>
        <dbReference type="Proteomes" id="UP000807504"/>
    </source>
</evidence>
<keyword evidence="1" id="KW-1133">Transmembrane helix</keyword>
<dbReference type="Proteomes" id="UP000807504">
    <property type="component" value="Unassembled WGS sequence"/>
</dbReference>
<organism evidence="2 3">
    <name type="scientific">Argiope bruennichi</name>
    <name type="common">Wasp spider</name>
    <name type="synonym">Aranea bruennichi</name>
    <dbReference type="NCBI Taxonomy" id="94029"/>
    <lineage>
        <taxon>Eukaryota</taxon>
        <taxon>Metazoa</taxon>
        <taxon>Ecdysozoa</taxon>
        <taxon>Arthropoda</taxon>
        <taxon>Chelicerata</taxon>
        <taxon>Arachnida</taxon>
        <taxon>Araneae</taxon>
        <taxon>Araneomorphae</taxon>
        <taxon>Entelegynae</taxon>
        <taxon>Araneoidea</taxon>
        <taxon>Araneidae</taxon>
        <taxon>Argiope</taxon>
    </lineage>
</organism>
<keyword evidence="3" id="KW-1185">Reference proteome</keyword>
<reference evidence="2" key="2">
    <citation type="submission" date="2020-06" db="EMBL/GenBank/DDBJ databases">
        <authorList>
            <person name="Sheffer M."/>
        </authorList>
    </citation>
    <scope>NUCLEOTIDE SEQUENCE</scope>
</reference>
<keyword evidence="1" id="KW-0472">Membrane</keyword>
<gene>
    <name evidence="2" type="ORF">HNY73_019487</name>
</gene>
<evidence type="ECO:0000256" key="1">
    <source>
        <dbReference type="SAM" id="Phobius"/>
    </source>
</evidence>
<proteinExistence type="predicted"/>
<evidence type="ECO:0000313" key="2">
    <source>
        <dbReference type="EMBL" id="KAF8766422.1"/>
    </source>
</evidence>
<feature type="transmembrane region" description="Helical" evidence="1">
    <location>
        <begin position="246"/>
        <end position="267"/>
    </location>
</feature>
<feature type="transmembrane region" description="Helical" evidence="1">
    <location>
        <begin position="161"/>
        <end position="179"/>
    </location>
</feature>
<keyword evidence="1" id="KW-0812">Transmembrane</keyword>
<feature type="transmembrane region" description="Helical" evidence="1">
    <location>
        <begin position="47"/>
        <end position="65"/>
    </location>
</feature>
<sequence>MHELNNADIQKYLTWLFHAGLVEIYVFEFYLISIFIVYGIQHEDFRVAFLFTLLTVSSFVLWHSVLRQKKNLLILIQMLKSRKFLLKKNLNGNWTRALNWISFAVFVSPIFLSILHVSTTFEIHASDYYVYGYKNMEGRLEFLLCVMGAYGQYALFVKHPLLIILSLCVLINISGLLLFQYDRNLKRLSSSDHSVSFFKEFLKIIELIHFLKNIVTNSLFIALLIGFLSVYMAIEYGLNTTSYLSIYTVEASSSVLTGILILCSVTVCSSKIPEFMSCIKTTAEFLIDQKLSDSISQRTEFLYLKRIEEKSIVHLSACGIINLRRRFLVSAFGALFTYGILISGLH</sequence>